<organism evidence="2 3">
    <name type="scientific">Methylophaga thiooxydans</name>
    <dbReference type="NCBI Taxonomy" id="392484"/>
    <lineage>
        <taxon>Bacteria</taxon>
        <taxon>Pseudomonadati</taxon>
        <taxon>Pseudomonadota</taxon>
        <taxon>Gammaproteobacteria</taxon>
        <taxon>Thiotrichales</taxon>
        <taxon>Piscirickettsiaceae</taxon>
        <taxon>Methylophaga</taxon>
    </lineage>
</organism>
<sequence>MSADSYNKVKRNPNFHMLVARRSRWAWGLATIILLMYFAFILLIAFAPQWLAQPVVAGSVITIGIPIGVLVILVAFVLTGVYVHKANTDFDQMTQQIISEIEQ</sequence>
<feature type="transmembrane region" description="Helical" evidence="1">
    <location>
        <begin position="59"/>
        <end position="83"/>
    </location>
</feature>
<evidence type="ECO:0000313" key="3">
    <source>
        <dbReference type="Proteomes" id="UP000029999"/>
    </source>
</evidence>
<gene>
    <name evidence="2" type="ORF">LP43_0769</name>
</gene>
<dbReference type="STRING" id="392484.LP43_0769"/>
<feature type="transmembrane region" description="Helical" evidence="1">
    <location>
        <begin position="25"/>
        <end position="47"/>
    </location>
</feature>
<dbReference type="Pfam" id="PF04341">
    <property type="entry name" value="DUF485"/>
    <property type="match status" value="1"/>
</dbReference>
<dbReference type="AlphaFoldDB" id="A0A0A0BGT4"/>
<accession>A0A0A0BGT4</accession>
<dbReference type="PANTHER" id="PTHR38598:SF1">
    <property type="entry name" value="INNER MEMBRANE PROTEIN YJCH"/>
    <property type="match status" value="1"/>
</dbReference>
<dbReference type="InterPro" id="IPR007436">
    <property type="entry name" value="DUF485"/>
</dbReference>
<dbReference type="EMBL" id="JRQD01000002">
    <property type="protein sequence ID" value="KGM07161.1"/>
    <property type="molecule type" value="Genomic_DNA"/>
</dbReference>
<dbReference type="Proteomes" id="UP000029999">
    <property type="component" value="Unassembled WGS sequence"/>
</dbReference>
<keyword evidence="1" id="KW-0812">Transmembrane</keyword>
<keyword evidence="1" id="KW-1133">Transmembrane helix</keyword>
<reference evidence="2 3" key="1">
    <citation type="submission" date="2014-09" db="EMBL/GenBank/DDBJ databases">
        <authorList>
            <person name="Grob C."/>
            <person name="Taubert M."/>
            <person name="Howat A.M."/>
            <person name="Burns O.J."/>
            <person name="Dixon J.L."/>
            <person name="Chen Y."/>
            <person name="Murrell J.C."/>
        </authorList>
    </citation>
    <scope>NUCLEOTIDE SEQUENCE [LARGE SCALE GENOMIC DNA]</scope>
    <source>
        <strain evidence="2">L4</strain>
    </source>
</reference>
<dbReference type="GO" id="GO:0005886">
    <property type="term" value="C:plasma membrane"/>
    <property type="evidence" value="ECO:0007669"/>
    <property type="project" value="TreeGrafter"/>
</dbReference>
<keyword evidence="1" id="KW-0472">Membrane</keyword>
<protein>
    <submittedName>
        <fullName evidence="2">Membrane protein</fullName>
    </submittedName>
</protein>
<evidence type="ECO:0000313" key="2">
    <source>
        <dbReference type="EMBL" id="KGM07161.1"/>
    </source>
</evidence>
<evidence type="ECO:0000256" key="1">
    <source>
        <dbReference type="SAM" id="Phobius"/>
    </source>
</evidence>
<dbReference type="InterPro" id="IPR052959">
    <property type="entry name" value="Inner_membrane_assoc"/>
</dbReference>
<comment type="caution">
    <text evidence="2">The sequence shown here is derived from an EMBL/GenBank/DDBJ whole genome shotgun (WGS) entry which is preliminary data.</text>
</comment>
<dbReference type="RefSeq" id="WP_008291456.1">
    <property type="nucleotide sequence ID" value="NZ_JADFAB010000047.1"/>
</dbReference>
<name>A0A0A0BGT4_9GAMM</name>
<dbReference type="PANTHER" id="PTHR38598">
    <property type="entry name" value="INNER MEMBRANE PROTEIN YJCH"/>
    <property type="match status" value="1"/>
</dbReference>
<proteinExistence type="predicted"/>